<proteinExistence type="predicted"/>
<evidence type="ECO:0000259" key="3">
    <source>
        <dbReference type="PROSITE" id="PS50157"/>
    </source>
</evidence>
<keyword evidence="1" id="KW-0479">Metal-binding</keyword>
<evidence type="ECO:0000256" key="2">
    <source>
        <dbReference type="SAM" id="MobiDB-lite"/>
    </source>
</evidence>
<feature type="region of interest" description="Disordered" evidence="2">
    <location>
        <begin position="1567"/>
        <end position="1591"/>
    </location>
</feature>
<dbReference type="InterPro" id="IPR013087">
    <property type="entry name" value="Znf_C2H2_type"/>
</dbReference>
<accession>A0A812PYV5</accession>
<feature type="domain" description="C2H2-type" evidence="3">
    <location>
        <begin position="965"/>
        <end position="988"/>
    </location>
</feature>
<keyword evidence="1" id="KW-0862">Zinc</keyword>
<comment type="caution">
    <text evidence="5">The sequence shown here is derived from an EMBL/GenBank/DDBJ whole genome shotgun (WGS) entry which is preliminary data.</text>
</comment>
<dbReference type="InterPro" id="IPR042081">
    <property type="entry name" value="RNA_2'-PTrans_C"/>
</dbReference>
<dbReference type="Proteomes" id="UP000604046">
    <property type="component" value="Unassembled WGS sequence"/>
</dbReference>
<dbReference type="PROSITE" id="PS00028">
    <property type="entry name" value="ZINC_FINGER_C2H2_1"/>
    <property type="match status" value="1"/>
</dbReference>
<dbReference type="Pfam" id="PF00078">
    <property type="entry name" value="RVT_1"/>
    <property type="match status" value="1"/>
</dbReference>
<evidence type="ECO:0000259" key="4">
    <source>
        <dbReference type="PROSITE" id="PS50878"/>
    </source>
</evidence>
<feature type="compositionally biased region" description="Basic and acidic residues" evidence="2">
    <location>
        <begin position="1092"/>
        <end position="1105"/>
    </location>
</feature>
<dbReference type="PROSITE" id="PS50878">
    <property type="entry name" value="RT_POL"/>
    <property type="match status" value="1"/>
</dbReference>
<dbReference type="Gene3D" id="3.60.10.10">
    <property type="entry name" value="Endonuclease/exonuclease/phosphatase"/>
    <property type="match status" value="1"/>
</dbReference>
<keyword evidence="1" id="KW-0863">Zinc-finger</keyword>
<dbReference type="InterPro" id="IPR000477">
    <property type="entry name" value="RT_dom"/>
</dbReference>
<feature type="domain" description="Reverse transcriptase" evidence="4">
    <location>
        <begin position="508"/>
        <end position="775"/>
    </location>
</feature>
<organism evidence="5 6">
    <name type="scientific">Symbiodinium natans</name>
    <dbReference type="NCBI Taxonomy" id="878477"/>
    <lineage>
        <taxon>Eukaryota</taxon>
        <taxon>Sar</taxon>
        <taxon>Alveolata</taxon>
        <taxon>Dinophyceae</taxon>
        <taxon>Suessiales</taxon>
        <taxon>Symbiodiniaceae</taxon>
        <taxon>Symbiodinium</taxon>
    </lineage>
</organism>
<dbReference type="InterPro" id="IPR036691">
    <property type="entry name" value="Endo/exonu/phosph_ase_sf"/>
</dbReference>
<reference evidence="5" key="1">
    <citation type="submission" date="2021-02" db="EMBL/GenBank/DDBJ databases">
        <authorList>
            <person name="Dougan E. K."/>
            <person name="Rhodes N."/>
            <person name="Thang M."/>
            <person name="Chan C."/>
        </authorList>
    </citation>
    <scope>NUCLEOTIDE SEQUENCE</scope>
</reference>
<dbReference type="PANTHER" id="PTHR19446">
    <property type="entry name" value="REVERSE TRANSCRIPTASES"/>
    <property type="match status" value="1"/>
</dbReference>
<dbReference type="PROSITE" id="PS50157">
    <property type="entry name" value="ZINC_FINGER_C2H2_2"/>
    <property type="match status" value="1"/>
</dbReference>
<name>A0A812PYV5_9DINO</name>
<dbReference type="EMBL" id="CAJNDS010002148">
    <property type="protein sequence ID" value="CAE7351649.1"/>
    <property type="molecule type" value="Genomic_DNA"/>
</dbReference>
<evidence type="ECO:0000256" key="1">
    <source>
        <dbReference type="PROSITE-ProRule" id="PRU00042"/>
    </source>
</evidence>
<gene>
    <name evidence="5" type="primary">Pol</name>
    <name evidence="5" type="ORF">SNAT2548_LOCUS18552</name>
</gene>
<feature type="region of interest" description="Disordered" evidence="2">
    <location>
        <begin position="1082"/>
        <end position="1119"/>
    </location>
</feature>
<dbReference type="InterPro" id="IPR038765">
    <property type="entry name" value="Papain-like_cys_pep_sf"/>
</dbReference>
<keyword evidence="6" id="KW-1185">Reference proteome</keyword>
<evidence type="ECO:0000313" key="5">
    <source>
        <dbReference type="EMBL" id="CAE7351649.1"/>
    </source>
</evidence>
<protein>
    <submittedName>
        <fullName evidence="5">Pol protein</fullName>
    </submittedName>
</protein>
<dbReference type="SUPFAM" id="SSF56219">
    <property type="entry name" value="DNase I-like"/>
    <property type="match status" value="1"/>
</dbReference>
<sequence>MPGGERGPSYRRRVHIAVYQKDPNHGPSGSRMPISGFRDDAEVALRIDVAALLSDGFVIHRSSNQVYLTEQTIPPSYTIDLGSGQPVAANTFGPSGGMRKKSRSVAVFAVVVALTLTPSFLCGPGHVLVEANAEQGWRHIIQPSVSDRPPRVKPRHPFPFKGRHVDVINTYQYAWHSGSDREQLLHKRERVWIRLDQLISTIPIRNTLLLGGDFNCVGTFDGHRFGPSTARSQSPHPDKDSLANLARVHCLTALNTWGHRTHMSTFQHESACSQIDFLLMRRAQSDGLAKQARPDHAFHVLRWRGGALHRPVQASIPALHYQQAGHAPKPLPPSPKYLVEQAPEALSAFREELATLLASGPVSPESLNHALRSAGRHLDTPDPPTTTTTPQQVLEGAVLSMWQARRRALQYSEVWGHRSLSLRAGTDASHAVLRTAMRGWLLWARYLGSHSAIRKRSRGVKREIFQDLQDSLRALETGKAVPRHLASIQLWKFGQDVVLPHVHSLCRRIWEGAPFPLLWADAWIAWLAKPNKPSDQPANMRPISITDAGGKLVAKALCTRLRPWFAQAAADWPQFAYLPGITISVDSSRAFDTIDRTTLEIELRQAGVPQADIVVIMSMRASIGYHPSVIEPERRVPSHRCVRQGCPLAPSLWVLITVALLKALAHHSSQATVQDVATVFADDLLLQWEFTSVPELDSFLLLVARCLLIMQRLGLDVQHKKTNVMISCRGRQAKQWLARHTARTPDGRYLVLPRQGSAPLHLPIVTSITYLGIVLCCGDFAAQTLAHRLRTAEIQRARLLKVLHSKSIPMHRRLQLWQACVCSSALYGLHVIGLRQKQIDRLTQVLVKHVRAITRSFAHMTKESSFDLLSRVRLSDPLTTLQCRCAHTLTKALQSQDPMVRLPAVRQGLQASASSLAACASHLTSHTPFTPGDEDRVSKPAPAPLQGAAQNEPIQCQDGLKPAVFACTECHLWFADLSALKKHRLQVHEIGAAKKCVAQEHRQHSANGMPECRHCGKNLAPLHEWLGLARRPEALCAAIQDRCGIQPGQRHHKRIMAMALPTPSTTDQEMDTVFGHLLGKRTAPQTAPLEAQADRQPKTSKREPGKGTNGKGGKGKGRAPTAGDYLFRLQADRTVIFTFQLGTQPYHVIPALLEVAASWKEKKENQPQTISRSLRHTLVLYLLQELTQRLDLFTTSPDAIKKAQDLGWLTSDMTWNYMRWNAAEKKLIPTQQKGIPMAHGLISKGPGRPGETATFVLEVSMQDPNAAQTMEIFRRWFTSAALLLLAARLKPASRHRPSHMEELASTLLNTSAQAPPPICISPSLRSLRLRNSSNLCYIHAVAMLLAYAIDACRSFGPCVVAAAVEQTVVRLSGTPLEKGSISLLALLPWRLLLQGWPAIQEQHDCAEFLRFLLSRFDMPQLCCHWQAREDDISEGVSVPPPCLQGSALIELLSMSAADSLQDCISSWSAQIPTHALVMPPRIVFLCVARCVDPERGKDDRPLPCEPQQRVLLPVFQGRTSAVSWSPYQVVGGVLHLGPTPKSGHYTEPSLHTPLVPLRSVKRCPRLRPLRGSRRGGSPTTTRLLDPAELFH</sequence>
<dbReference type="Gene3D" id="3.20.170.30">
    <property type="match status" value="1"/>
</dbReference>
<dbReference type="GO" id="GO:0008270">
    <property type="term" value="F:zinc ion binding"/>
    <property type="evidence" value="ECO:0007669"/>
    <property type="project" value="UniProtKB-KW"/>
</dbReference>
<evidence type="ECO:0000313" key="6">
    <source>
        <dbReference type="Proteomes" id="UP000604046"/>
    </source>
</evidence>
<dbReference type="SUPFAM" id="SSF54001">
    <property type="entry name" value="Cysteine proteinases"/>
    <property type="match status" value="1"/>
</dbReference>